<name>A0A9J6C5U2_POLVA</name>
<evidence type="ECO:0000313" key="2">
    <source>
        <dbReference type="Proteomes" id="UP001107558"/>
    </source>
</evidence>
<dbReference type="EMBL" id="JADBJN010000002">
    <property type="protein sequence ID" value="KAG5677200.1"/>
    <property type="molecule type" value="Genomic_DNA"/>
</dbReference>
<comment type="caution">
    <text evidence="1">The sequence shown here is derived from an EMBL/GenBank/DDBJ whole genome shotgun (WGS) entry which is preliminary data.</text>
</comment>
<evidence type="ECO:0000313" key="1">
    <source>
        <dbReference type="EMBL" id="KAG5677200.1"/>
    </source>
</evidence>
<sequence>MILCQSAYAFSALSAYDKMQCIFHAQSDYKESCLFGYKQTICNVIKCYRTVGQACSTSPKELKFTGNECASSLMCGCDRRCNGCITVNGREICHFAEKCMPLHKRGIVLEQITTPLEKSDSYEAVPPNFENGMVNYS</sequence>
<proteinExistence type="predicted"/>
<organism evidence="1 2">
    <name type="scientific">Polypedilum vanderplanki</name>
    <name type="common">Sleeping chironomid midge</name>
    <dbReference type="NCBI Taxonomy" id="319348"/>
    <lineage>
        <taxon>Eukaryota</taxon>
        <taxon>Metazoa</taxon>
        <taxon>Ecdysozoa</taxon>
        <taxon>Arthropoda</taxon>
        <taxon>Hexapoda</taxon>
        <taxon>Insecta</taxon>
        <taxon>Pterygota</taxon>
        <taxon>Neoptera</taxon>
        <taxon>Endopterygota</taxon>
        <taxon>Diptera</taxon>
        <taxon>Nematocera</taxon>
        <taxon>Chironomoidea</taxon>
        <taxon>Chironomidae</taxon>
        <taxon>Chironominae</taxon>
        <taxon>Polypedilum</taxon>
        <taxon>Polypedilum</taxon>
    </lineage>
</organism>
<gene>
    <name evidence="1" type="ORF">PVAND_006979</name>
</gene>
<dbReference type="OrthoDB" id="10437471at2759"/>
<keyword evidence="2" id="KW-1185">Reference proteome</keyword>
<accession>A0A9J6C5U2</accession>
<reference evidence="1" key="1">
    <citation type="submission" date="2021-03" db="EMBL/GenBank/DDBJ databases">
        <title>Chromosome level genome of the anhydrobiotic midge Polypedilum vanderplanki.</title>
        <authorList>
            <person name="Yoshida Y."/>
            <person name="Kikawada T."/>
            <person name="Gusev O."/>
        </authorList>
    </citation>
    <scope>NUCLEOTIDE SEQUENCE</scope>
    <source>
        <strain evidence="1">NIAS01</strain>
        <tissue evidence="1">Whole body or cell culture</tissue>
    </source>
</reference>
<protein>
    <submittedName>
        <fullName evidence="1">Uncharacterized protein</fullName>
    </submittedName>
</protein>
<dbReference type="AlphaFoldDB" id="A0A9J6C5U2"/>
<dbReference type="Proteomes" id="UP001107558">
    <property type="component" value="Chromosome 2"/>
</dbReference>